<evidence type="ECO:0000313" key="9">
    <source>
        <dbReference type="EMBL" id="MBP2018398.1"/>
    </source>
</evidence>
<feature type="transmembrane region" description="Helical" evidence="7">
    <location>
        <begin position="280"/>
        <end position="299"/>
    </location>
</feature>
<dbReference type="PROSITE" id="PS50928">
    <property type="entry name" value="ABC_TM1"/>
    <property type="match status" value="1"/>
</dbReference>
<keyword evidence="9" id="KW-0762">Sugar transport</keyword>
<accession>A0ABS4JS95</accession>
<reference evidence="9 10" key="1">
    <citation type="submission" date="2021-03" db="EMBL/GenBank/DDBJ databases">
        <title>Genomic Encyclopedia of Type Strains, Phase IV (KMG-IV): sequencing the most valuable type-strain genomes for metagenomic binning, comparative biology and taxonomic classification.</title>
        <authorList>
            <person name="Goeker M."/>
        </authorList>
    </citation>
    <scope>NUCLEOTIDE SEQUENCE [LARGE SCALE GENOMIC DNA]</scope>
    <source>
        <strain evidence="9 10">DSM 27138</strain>
    </source>
</reference>
<keyword evidence="6 7" id="KW-0472">Membrane</keyword>
<feature type="transmembrane region" description="Helical" evidence="7">
    <location>
        <begin position="21"/>
        <end position="45"/>
    </location>
</feature>
<dbReference type="InterPro" id="IPR000515">
    <property type="entry name" value="MetI-like"/>
</dbReference>
<evidence type="ECO:0000256" key="2">
    <source>
        <dbReference type="ARBA" id="ARBA00022448"/>
    </source>
</evidence>
<evidence type="ECO:0000256" key="3">
    <source>
        <dbReference type="ARBA" id="ARBA00022475"/>
    </source>
</evidence>
<dbReference type="PANTHER" id="PTHR30193">
    <property type="entry name" value="ABC TRANSPORTER PERMEASE PROTEIN"/>
    <property type="match status" value="1"/>
</dbReference>
<keyword evidence="5 7" id="KW-1133">Transmembrane helix</keyword>
<dbReference type="InterPro" id="IPR035906">
    <property type="entry name" value="MetI-like_sf"/>
</dbReference>
<evidence type="ECO:0000256" key="1">
    <source>
        <dbReference type="ARBA" id="ARBA00004651"/>
    </source>
</evidence>
<evidence type="ECO:0000313" key="10">
    <source>
        <dbReference type="Proteomes" id="UP001519289"/>
    </source>
</evidence>
<dbReference type="SUPFAM" id="SSF160964">
    <property type="entry name" value="MalF N-terminal region-like"/>
    <property type="match status" value="1"/>
</dbReference>
<dbReference type="EMBL" id="JAGGLG010000012">
    <property type="protein sequence ID" value="MBP2018398.1"/>
    <property type="molecule type" value="Genomic_DNA"/>
</dbReference>
<organism evidence="9 10">
    <name type="scientific">Symbiobacterium terraclitae</name>
    <dbReference type="NCBI Taxonomy" id="557451"/>
    <lineage>
        <taxon>Bacteria</taxon>
        <taxon>Bacillati</taxon>
        <taxon>Bacillota</taxon>
        <taxon>Clostridia</taxon>
        <taxon>Eubacteriales</taxon>
        <taxon>Symbiobacteriaceae</taxon>
        <taxon>Symbiobacterium</taxon>
    </lineage>
</organism>
<evidence type="ECO:0000256" key="4">
    <source>
        <dbReference type="ARBA" id="ARBA00022692"/>
    </source>
</evidence>
<proteinExistence type="inferred from homology"/>
<sequence>MAAAARPKRARFQWTARAREALTGYLFILPWAIGFVVFIAGPMLFSLYASFTNYNVTSKFDWIGLANYKKMFFNDPFYWKSMGNTLYFTVFSVPINIMVGVVSAVMLFQNVPLQKMWRTIFYLPKVLTGVAVLMLWVWVFNPQDGLMNNLLRSIGVDSPPLWFASPKWSKPALIVMSAWSATGGILLYLAGLQAIPKQLYEAAQIDGASGWRQFLNVTLPMLSSTIFFKLITGINGAMQYWEAALIVTNPPGSPSNSTLFNGLYIWNTAFRDLKMGYASAMAWVMFVITLILAAIQFWGSNRWVYYEGERR</sequence>
<evidence type="ECO:0000256" key="6">
    <source>
        <dbReference type="ARBA" id="ARBA00023136"/>
    </source>
</evidence>
<evidence type="ECO:0000256" key="5">
    <source>
        <dbReference type="ARBA" id="ARBA00022989"/>
    </source>
</evidence>
<dbReference type="Proteomes" id="UP001519289">
    <property type="component" value="Unassembled WGS sequence"/>
</dbReference>
<dbReference type="RefSeq" id="WP_209466521.1">
    <property type="nucleotide sequence ID" value="NZ_JAGGLG010000012.1"/>
</dbReference>
<keyword evidence="2 7" id="KW-0813">Transport</keyword>
<comment type="subcellular location">
    <subcellularLocation>
        <location evidence="1 7">Cell membrane</location>
        <topology evidence="1 7">Multi-pass membrane protein</topology>
    </subcellularLocation>
</comment>
<dbReference type="PANTHER" id="PTHR30193:SF1">
    <property type="entry name" value="ABC TRANSPORTER PERMEASE PROTEIN YESP-RELATED"/>
    <property type="match status" value="1"/>
</dbReference>
<keyword evidence="3" id="KW-1003">Cell membrane</keyword>
<evidence type="ECO:0000256" key="7">
    <source>
        <dbReference type="RuleBase" id="RU363032"/>
    </source>
</evidence>
<feature type="transmembrane region" description="Helical" evidence="7">
    <location>
        <begin position="172"/>
        <end position="190"/>
    </location>
</feature>
<gene>
    <name evidence="9" type="ORF">J2Z79_001806</name>
</gene>
<dbReference type="Pfam" id="PF00528">
    <property type="entry name" value="BPD_transp_1"/>
    <property type="match status" value="1"/>
</dbReference>
<dbReference type="SUPFAM" id="SSF161098">
    <property type="entry name" value="MetI-like"/>
    <property type="match status" value="1"/>
</dbReference>
<evidence type="ECO:0000259" key="8">
    <source>
        <dbReference type="PROSITE" id="PS50928"/>
    </source>
</evidence>
<keyword evidence="4 7" id="KW-0812">Transmembrane</keyword>
<name>A0ABS4JS95_9FIRM</name>
<feature type="transmembrane region" description="Helical" evidence="7">
    <location>
        <begin position="86"/>
        <end position="108"/>
    </location>
</feature>
<feature type="domain" description="ABC transmembrane type-1" evidence="8">
    <location>
        <begin position="82"/>
        <end position="296"/>
    </location>
</feature>
<dbReference type="CDD" id="cd06261">
    <property type="entry name" value="TM_PBP2"/>
    <property type="match status" value="1"/>
</dbReference>
<dbReference type="Gene3D" id="1.10.3720.10">
    <property type="entry name" value="MetI-like"/>
    <property type="match status" value="1"/>
</dbReference>
<dbReference type="InterPro" id="IPR051393">
    <property type="entry name" value="ABC_transporter_permease"/>
</dbReference>
<feature type="transmembrane region" description="Helical" evidence="7">
    <location>
        <begin position="120"/>
        <end position="140"/>
    </location>
</feature>
<comment type="similarity">
    <text evidence="7">Belongs to the binding-protein-dependent transport system permease family.</text>
</comment>
<keyword evidence="10" id="KW-1185">Reference proteome</keyword>
<protein>
    <submittedName>
        <fullName evidence="9">Multiple sugar transport system permease protein</fullName>
    </submittedName>
</protein>
<comment type="caution">
    <text evidence="9">The sequence shown here is derived from an EMBL/GenBank/DDBJ whole genome shotgun (WGS) entry which is preliminary data.</text>
</comment>